<organism evidence="2 3">
    <name type="scientific">Synaphobranchus kaupii</name>
    <name type="common">Kaup's arrowtooth eel</name>
    <dbReference type="NCBI Taxonomy" id="118154"/>
    <lineage>
        <taxon>Eukaryota</taxon>
        <taxon>Metazoa</taxon>
        <taxon>Chordata</taxon>
        <taxon>Craniata</taxon>
        <taxon>Vertebrata</taxon>
        <taxon>Euteleostomi</taxon>
        <taxon>Actinopterygii</taxon>
        <taxon>Neopterygii</taxon>
        <taxon>Teleostei</taxon>
        <taxon>Anguilliformes</taxon>
        <taxon>Synaphobranchidae</taxon>
        <taxon>Synaphobranchus</taxon>
    </lineage>
</organism>
<dbReference type="EMBL" id="JAINUF010000001">
    <property type="protein sequence ID" value="KAJ8379652.1"/>
    <property type="molecule type" value="Genomic_DNA"/>
</dbReference>
<name>A0A9Q1GAG9_SYNKA</name>
<dbReference type="AlphaFoldDB" id="A0A9Q1GAG9"/>
<protein>
    <submittedName>
        <fullName evidence="2">Uncharacterized protein</fullName>
    </submittedName>
</protein>
<evidence type="ECO:0000313" key="3">
    <source>
        <dbReference type="Proteomes" id="UP001152622"/>
    </source>
</evidence>
<gene>
    <name evidence="2" type="ORF">SKAU_G00004300</name>
</gene>
<evidence type="ECO:0000256" key="1">
    <source>
        <dbReference type="SAM" id="MobiDB-lite"/>
    </source>
</evidence>
<accession>A0A9Q1GAG9</accession>
<evidence type="ECO:0000313" key="2">
    <source>
        <dbReference type="EMBL" id="KAJ8379652.1"/>
    </source>
</evidence>
<sequence>MYGLGGLHNNAQNILSQRLSGVRWRREPSFEPYNPSQPVLGKGRDRPRDRQRPPCGGNPNPRRSRNAQRGTVKARLPPPASAPDGEGGGDPQKATNWPI</sequence>
<keyword evidence="3" id="KW-1185">Reference proteome</keyword>
<dbReference type="Proteomes" id="UP001152622">
    <property type="component" value="Chromosome 1"/>
</dbReference>
<feature type="compositionally biased region" description="Basic and acidic residues" evidence="1">
    <location>
        <begin position="42"/>
        <end position="52"/>
    </location>
</feature>
<feature type="region of interest" description="Disordered" evidence="1">
    <location>
        <begin position="26"/>
        <end position="99"/>
    </location>
</feature>
<proteinExistence type="predicted"/>
<reference evidence="2" key="1">
    <citation type="journal article" date="2023" name="Science">
        <title>Genome structures resolve the early diversification of teleost fishes.</title>
        <authorList>
            <person name="Parey E."/>
            <person name="Louis A."/>
            <person name="Montfort J."/>
            <person name="Bouchez O."/>
            <person name="Roques C."/>
            <person name="Iampietro C."/>
            <person name="Lluch J."/>
            <person name="Castinel A."/>
            <person name="Donnadieu C."/>
            <person name="Desvignes T."/>
            <person name="Floi Bucao C."/>
            <person name="Jouanno E."/>
            <person name="Wen M."/>
            <person name="Mejri S."/>
            <person name="Dirks R."/>
            <person name="Jansen H."/>
            <person name="Henkel C."/>
            <person name="Chen W.J."/>
            <person name="Zahm M."/>
            <person name="Cabau C."/>
            <person name="Klopp C."/>
            <person name="Thompson A.W."/>
            <person name="Robinson-Rechavi M."/>
            <person name="Braasch I."/>
            <person name="Lecointre G."/>
            <person name="Bobe J."/>
            <person name="Postlethwait J.H."/>
            <person name="Berthelot C."/>
            <person name="Roest Crollius H."/>
            <person name="Guiguen Y."/>
        </authorList>
    </citation>
    <scope>NUCLEOTIDE SEQUENCE</scope>
    <source>
        <strain evidence="2">WJC10195</strain>
    </source>
</reference>
<comment type="caution">
    <text evidence="2">The sequence shown here is derived from an EMBL/GenBank/DDBJ whole genome shotgun (WGS) entry which is preliminary data.</text>
</comment>